<name>A0A1I2L081_9FLAO</name>
<reference evidence="2" key="1">
    <citation type="submission" date="2016-10" db="EMBL/GenBank/DDBJ databases">
        <authorList>
            <person name="Varghese N."/>
            <person name="Submissions S."/>
        </authorList>
    </citation>
    <scope>NUCLEOTIDE SEQUENCE [LARGE SCALE GENOMIC DNA]</scope>
    <source>
        <strain evidence="2">DSM 23515</strain>
    </source>
</reference>
<sequence>MESMSEIKERYIKSQIEERKKQLENHSETIDDFIRLCSKSGLKLTRENFSYIQTIGIVANYPDLLFHLKPELEKVDEDLIECKSLEKHFEKKVFNSGVLYSDKFIAMAHPYFRRGMSEFANFAPRFIDLFWKFRDDKVKTYIALDANRVRVNVDESAYLELDTWYGASFKKRIEEIPNDVVKIRPPAQLDETSISLLFNDAYSLDIKWTEKNGIKTFQAEEFKTDKITVNIDDTEYYPVRYIHAEYEIKEKIFRHFDGAIHFYDKDEYRQRRDSDLNFNEKIGTHLKAKTYKLFKMNENISVDTWITYTSHFCSGNPLVFEYFEGKYPDRIQKIIEKIGNNASG</sequence>
<dbReference type="Proteomes" id="UP000199116">
    <property type="component" value="Unassembled WGS sequence"/>
</dbReference>
<accession>A0A1I2L081</accession>
<dbReference type="EMBL" id="FOOH01000005">
    <property type="protein sequence ID" value="SFF70566.1"/>
    <property type="molecule type" value="Genomic_DNA"/>
</dbReference>
<dbReference type="AlphaFoldDB" id="A0A1I2L081"/>
<keyword evidence="2" id="KW-1185">Reference proteome</keyword>
<organism evidence="1 2">
    <name type="scientific">Salegentibacter agarivorans</name>
    <dbReference type="NCBI Taxonomy" id="345907"/>
    <lineage>
        <taxon>Bacteria</taxon>
        <taxon>Pseudomonadati</taxon>
        <taxon>Bacteroidota</taxon>
        <taxon>Flavobacteriia</taxon>
        <taxon>Flavobacteriales</taxon>
        <taxon>Flavobacteriaceae</taxon>
        <taxon>Salegentibacter</taxon>
    </lineage>
</organism>
<evidence type="ECO:0000313" key="1">
    <source>
        <dbReference type="EMBL" id="SFF70566.1"/>
    </source>
</evidence>
<evidence type="ECO:0000313" key="2">
    <source>
        <dbReference type="Proteomes" id="UP000199116"/>
    </source>
</evidence>
<protein>
    <submittedName>
        <fullName evidence="1">Uncharacterized protein</fullName>
    </submittedName>
</protein>
<proteinExistence type="predicted"/>
<gene>
    <name evidence="1" type="ORF">SAMN04488033_105125</name>
</gene>